<feature type="domain" description="Glutamine amidotransferase" evidence="2">
    <location>
        <begin position="59"/>
        <end position="213"/>
    </location>
</feature>
<keyword evidence="3" id="KW-0315">Glutamine amidotransferase</keyword>
<dbReference type="SUPFAM" id="SSF52317">
    <property type="entry name" value="Class I glutamine amidotransferase-like"/>
    <property type="match status" value="1"/>
</dbReference>
<reference evidence="3 4" key="1">
    <citation type="submission" date="2018-11" db="EMBL/GenBank/DDBJ databases">
        <title>Genomes From Bacteria Associated with the Canine Oral Cavity: a Test Case for Automated Genome-Based Taxonomic Assignment.</title>
        <authorList>
            <person name="Coil D.A."/>
            <person name="Jospin G."/>
            <person name="Darling A.E."/>
            <person name="Wallis C."/>
            <person name="Davis I.J."/>
            <person name="Harris S."/>
            <person name="Eisen J.A."/>
            <person name="Holcombe L.J."/>
            <person name="O'Flynn C."/>
        </authorList>
    </citation>
    <scope>NUCLEOTIDE SEQUENCE [LARGE SCALE GENOMIC DNA]</scope>
    <source>
        <strain evidence="3 4">OH5050</strain>
    </source>
</reference>
<dbReference type="InterPro" id="IPR044992">
    <property type="entry name" value="ChyE-like"/>
</dbReference>
<gene>
    <name evidence="3" type="ORF">EII10_07450</name>
</gene>
<dbReference type="PANTHER" id="PTHR42695:SF5">
    <property type="entry name" value="GLUTAMINE AMIDOTRANSFERASE YLR126C-RELATED"/>
    <property type="match status" value="1"/>
</dbReference>
<dbReference type="Pfam" id="PF00117">
    <property type="entry name" value="GATase"/>
    <property type="match status" value="1"/>
</dbReference>
<protein>
    <submittedName>
        <fullName evidence="3">Type 1 glutamine amidotransferase</fullName>
    </submittedName>
</protein>
<dbReference type="AlphaFoldDB" id="A0A3P1V6A1"/>
<evidence type="ECO:0000256" key="1">
    <source>
        <dbReference type="SAM" id="MobiDB-lite"/>
    </source>
</evidence>
<dbReference type="PROSITE" id="PS51273">
    <property type="entry name" value="GATASE_TYPE_1"/>
    <property type="match status" value="1"/>
</dbReference>
<keyword evidence="4" id="KW-1185">Reference proteome</keyword>
<proteinExistence type="predicted"/>
<accession>A0A3P1V6A1</accession>
<dbReference type="Gene3D" id="3.40.50.880">
    <property type="match status" value="1"/>
</dbReference>
<dbReference type="OrthoDB" id="5196541at2"/>
<evidence type="ECO:0000313" key="3">
    <source>
        <dbReference type="EMBL" id="RRD29186.1"/>
    </source>
</evidence>
<feature type="region of interest" description="Disordered" evidence="1">
    <location>
        <begin position="284"/>
        <end position="307"/>
    </location>
</feature>
<evidence type="ECO:0000259" key="2">
    <source>
        <dbReference type="Pfam" id="PF00117"/>
    </source>
</evidence>
<dbReference type="PANTHER" id="PTHR42695">
    <property type="entry name" value="GLUTAMINE AMIDOTRANSFERASE YLR126C-RELATED"/>
    <property type="match status" value="1"/>
</dbReference>
<keyword evidence="3" id="KW-0808">Transferase</keyword>
<dbReference type="GO" id="GO:0005829">
    <property type="term" value="C:cytosol"/>
    <property type="evidence" value="ECO:0007669"/>
    <property type="project" value="TreeGrafter"/>
</dbReference>
<dbReference type="CDD" id="cd01741">
    <property type="entry name" value="GATase1_1"/>
    <property type="match status" value="1"/>
</dbReference>
<sequence length="307" mass="32040">MGPMNEKRATGRPLITVIEPEAGAPLGRLGQWLFAEGAVLRTVRPWQGDAIPALEGIGEGLIVLGGAMSAHDDADHPWLADLRALLHRAAQARIPAIAICLGAQVAAEALGGATAVPSPHGAEGGVVDLELTPAALEDPLTAETVAEAVRAAVRSGIPTRGGTRIPAIVSHDDVVTRLPDGAVLLASSGRAPIQAWRLGTLLALQHHPESTPERVAYWRARSALRRKGTPGAEAIEHIEYSDMPAHAREAGERARRAALGADPVIQAFGRCLARTFARQARAYSATRDGESALGSSGHGPSGRDRAV</sequence>
<dbReference type="InterPro" id="IPR029062">
    <property type="entry name" value="Class_I_gatase-like"/>
</dbReference>
<name>A0A3P1V6A1_9ACTO</name>
<dbReference type="InterPro" id="IPR017926">
    <property type="entry name" value="GATASE"/>
</dbReference>
<dbReference type="GO" id="GO:0016740">
    <property type="term" value="F:transferase activity"/>
    <property type="evidence" value="ECO:0007669"/>
    <property type="project" value="UniProtKB-KW"/>
</dbReference>
<dbReference type="EMBL" id="RQZC01000010">
    <property type="protein sequence ID" value="RRD29186.1"/>
    <property type="molecule type" value="Genomic_DNA"/>
</dbReference>
<evidence type="ECO:0000313" key="4">
    <source>
        <dbReference type="Proteomes" id="UP000271272"/>
    </source>
</evidence>
<organism evidence="3 4">
    <name type="scientific">Actinomyces bowdenii</name>
    <dbReference type="NCBI Taxonomy" id="131109"/>
    <lineage>
        <taxon>Bacteria</taxon>
        <taxon>Bacillati</taxon>
        <taxon>Actinomycetota</taxon>
        <taxon>Actinomycetes</taxon>
        <taxon>Actinomycetales</taxon>
        <taxon>Actinomycetaceae</taxon>
        <taxon>Actinomyces</taxon>
    </lineage>
</organism>
<comment type="caution">
    <text evidence="3">The sequence shown here is derived from an EMBL/GenBank/DDBJ whole genome shotgun (WGS) entry which is preliminary data.</text>
</comment>
<dbReference type="Proteomes" id="UP000271272">
    <property type="component" value="Unassembled WGS sequence"/>
</dbReference>